<dbReference type="PANTHER" id="PTHR36838">
    <property type="entry name" value="AUXIN EFFLUX CARRIER FAMILY PROTEIN"/>
    <property type="match status" value="1"/>
</dbReference>
<dbReference type="RefSeq" id="WP_066647316.1">
    <property type="nucleotide sequence ID" value="NZ_CP060286.1"/>
</dbReference>
<evidence type="ECO:0000313" key="11">
    <source>
        <dbReference type="Proteomes" id="UP000469440"/>
    </source>
</evidence>
<feature type="transmembrane region" description="Helical" evidence="8">
    <location>
        <begin position="170"/>
        <end position="189"/>
    </location>
</feature>
<feature type="transmembrane region" description="Helical" evidence="8">
    <location>
        <begin position="99"/>
        <end position="121"/>
    </location>
</feature>
<evidence type="ECO:0000256" key="5">
    <source>
        <dbReference type="ARBA" id="ARBA00022692"/>
    </source>
</evidence>
<dbReference type="InterPro" id="IPR004776">
    <property type="entry name" value="Mem_transp_PIN-like"/>
</dbReference>
<feature type="transmembrane region" description="Helical" evidence="8">
    <location>
        <begin position="127"/>
        <end position="149"/>
    </location>
</feature>
<evidence type="ECO:0000256" key="2">
    <source>
        <dbReference type="ARBA" id="ARBA00010145"/>
    </source>
</evidence>
<evidence type="ECO:0000256" key="4">
    <source>
        <dbReference type="ARBA" id="ARBA00022475"/>
    </source>
</evidence>
<feature type="transmembrane region" description="Helical" evidence="8">
    <location>
        <begin position="6"/>
        <end position="25"/>
    </location>
</feature>
<proteinExistence type="inferred from homology"/>
<reference evidence="10 12" key="2">
    <citation type="submission" date="2020-08" db="EMBL/GenBank/DDBJ databases">
        <title>The isolate Caproiciproducens sp. 7D4C2 produces n-caproate at mildly acidic conditions from hexoses: genome and rBOX comparison with related strains and chain-elongating bacteria.</title>
        <authorList>
            <person name="Esquivel-Elizondo S."/>
            <person name="Bagci C."/>
            <person name="Temovska M."/>
            <person name="Jeon B.S."/>
            <person name="Bessarab I."/>
            <person name="Williams R.B.H."/>
            <person name="Huson D.H."/>
            <person name="Angenent L.T."/>
        </authorList>
    </citation>
    <scope>NUCLEOTIDE SEQUENCE [LARGE SCALE GENOMIC DNA]</scope>
    <source>
        <strain evidence="10 12">7D4C2</strain>
    </source>
</reference>
<evidence type="ECO:0000313" key="10">
    <source>
        <dbReference type="EMBL" id="QNK40133.1"/>
    </source>
</evidence>
<dbReference type="PANTHER" id="PTHR36838:SF4">
    <property type="entry name" value="AUXIN EFFLUX CARRIER FAMILY PROTEIN"/>
    <property type="match status" value="1"/>
</dbReference>
<comment type="similarity">
    <text evidence="2">Belongs to the auxin efflux carrier (TC 2.A.69) family.</text>
</comment>
<dbReference type="EMBL" id="CP060286">
    <property type="protein sequence ID" value="QNK40133.1"/>
    <property type="molecule type" value="Genomic_DNA"/>
</dbReference>
<evidence type="ECO:0000256" key="3">
    <source>
        <dbReference type="ARBA" id="ARBA00022448"/>
    </source>
</evidence>
<dbReference type="InterPro" id="IPR038770">
    <property type="entry name" value="Na+/solute_symporter_sf"/>
</dbReference>
<accession>A0A6N8HXC8</accession>
<dbReference type="Gene3D" id="1.20.1530.20">
    <property type="match status" value="1"/>
</dbReference>
<evidence type="ECO:0000256" key="7">
    <source>
        <dbReference type="ARBA" id="ARBA00023136"/>
    </source>
</evidence>
<dbReference type="EMBL" id="VWXL01000036">
    <property type="protein sequence ID" value="MVB10514.1"/>
    <property type="molecule type" value="Genomic_DNA"/>
</dbReference>
<dbReference type="Pfam" id="PF03547">
    <property type="entry name" value="Mem_trans"/>
    <property type="match status" value="1"/>
</dbReference>
<reference evidence="9 11" key="1">
    <citation type="submission" date="2019-09" db="EMBL/GenBank/DDBJ databases">
        <title>Genome sequence of Clostridium sp. EA1.</title>
        <authorList>
            <person name="Poehlein A."/>
            <person name="Bengelsdorf F.R."/>
            <person name="Daniel R."/>
        </authorList>
    </citation>
    <scope>NUCLEOTIDE SEQUENCE [LARGE SCALE GENOMIC DNA]</scope>
    <source>
        <strain evidence="9 11">EA1</strain>
    </source>
</reference>
<protein>
    <submittedName>
        <fullName evidence="10">AEC family transporter</fullName>
    </submittedName>
    <submittedName>
        <fullName evidence="9">Membrane transport protein</fullName>
    </submittedName>
</protein>
<keyword evidence="6 8" id="KW-1133">Transmembrane helix</keyword>
<name>A0A6N8HXC8_9FIRM</name>
<dbReference type="GO" id="GO:0055085">
    <property type="term" value="P:transmembrane transport"/>
    <property type="evidence" value="ECO:0007669"/>
    <property type="project" value="InterPro"/>
</dbReference>
<dbReference type="OrthoDB" id="9794315at2"/>
<sequence>MANLIFSFNTVAPVFLLVAIGWLARKTSLVNEPFVDAASKLNFRTGLPALLFLNIYQAKAADFFDWKFVGLMASGCLFFALILCLTVPRIVKDKSKASAIIHTVFKPNVIVLGFPLMIMAFGEEHSAAISMLMPVLIPVNNIVAVLILCAMDPENDDAKTHPLKKAFASVMKNPIILAAIAAILLQQLGVPLPGFLTKLLASLSNMATPFALITLGAQMTMSSVLSDRKYVVSATILKVLVTPLFIVPLAWFFGFRGYELATAFLVSASPSAVNCYMLAREMRSDEVLTGEIILSSTFCSMFVIFIGIFVLKTLAIVS</sequence>
<evidence type="ECO:0000256" key="8">
    <source>
        <dbReference type="SAM" id="Phobius"/>
    </source>
</evidence>
<dbReference type="KEGG" id="cfem:HCR03_15815"/>
<organism evidence="9 11">
    <name type="scientific">Caproicibacter fermentans</name>
    <dbReference type="NCBI Taxonomy" id="2576756"/>
    <lineage>
        <taxon>Bacteria</taxon>
        <taxon>Bacillati</taxon>
        <taxon>Bacillota</taxon>
        <taxon>Clostridia</taxon>
        <taxon>Eubacteriales</taxon>
        <taxon>Acutalibacteraceae</taxon>
        <taxon>Caproicibacter</taxon>
    </lineage>
</organism>
<dbReference type="Proteomes" id="UP000469440">
    <property type="component" value="Unassembled WGS sequence"/>
</dbReference>
<feature type="transmembrane region" description="Helical" evidence="8">
    <location>
        <begin position="291"/>
        <end position="311"/>
    </location>
</feature>
<feature type="transmembrane region" description="Helical" evidence="8">
    <location>
        <begin position="230"/>
        <end position="254"/>
    </location>
</feature>
<evidence type="ECO:0000313" key="12">
    <source>
        <dbReference type="Proteomes" id="UP000515909"/>
    </source>
</evidence>
<keyword evidence="7 8" id="KW-0472">Membrane</keyword>
<keyword evidence="4" id="KW-1003">Cell membrane</keyword>
<feature type="transmembrane region" description="Helical" evidence="8">
    <location>
        <begin position="195"/>
        <end position="218"/>
    </location>
</feature>
<keyword evidence="11" id="KW-1185">Reference proteome</keyword>
<feature type="transmembrane region" description="Helical" evidence="8">
    <location>
        <begin position="68"/>
        <end position="87"/>
    </location>
</feature>
<dbReference type="GO" id="GO:0005886">
    <property type="term" value="C:plasma membrane"/>
    <property type="evidence" value="ECO:0007669"/>
    <property type="project" value="UniProtKB-SubCell"/>
</dbReference>
<dbReference type="Proteomes" id="UP000515909">
    <property type="component" value="Chromosome"/>
</dbReference>
<gene>
    <name evidence="9" type="ORF">CAFE_12050</name>
    <name evidence="10" type="ORF">HCR03_15815</name>
</gene>
<keyword evidence="3" id="KW-0813">Transport</keyword>
<accession>A0A7G8T942</accession>
<feature type="transmembrane region" description="Helical" evidence="8">
    <location>
        <begin position="260"/>
        <end position="279"/>
    </location>
</feature>
<evidence type="ECO:0000256" key="6">
    <source>
        <dbReference type="ARBA" id="ARBA00022989"/>
    </source>
</evidence>
<dbReference type="AlphaFoldDB" id="A0A6N8HXC8"/>
<evidence type="ECO:0000256" key="1">
    <source>
        <dbReference type="ARBA" id="ARBA00004651"/>
    </source>
</evidence>
<comment type="subcellular location">
    <subcellularLocation>
        <location evidence="1">Cell membrane</location>
        <topology evidence="1">Multi-pass membrane protein</topology>
    </subcellularLocation>
</comment>
<evidence type="ECO:0000313" key="9">
    <source>
        <dbReference type="EMBL" id="MVB10514.1"/>
    </source>
</evidence>
<keyword evidence="5 8" id="KW-0812">Transmembrane</keyword>